<keyword evidence="1" id="KW-0694">RNA-binding</keyword>
<evidence type="ECO:0000256" key="2">
    <source>
        <dbReference type="ARBA" id="ARBA00023268"/>
    </source>
</evidence>
<protein>
    <submittedName>
        <fullName evidence="6">Pc12g03600 protein</fullName>
    </submittedName>
</protein>
<evidence type="ECO:0000313" key="6">
    <source>
        <dbReference type="EMBL" id="CAP79987.1"/>
    </source>
</evidence>
<dbReference type="SUPFAM" id="SSF53098">
    <property type="entry name" value="Ribonuclease H-like"/>
    <property type="match status" value="1"/>
</dbReference>
<keyword evidence="3" id="KW-0812">Transmembrane</keyword>
<dbReference type="STRING" id="500485.B6GWQ3"/>
<dbReference type="OrthoDB" id="4365070at2759"/>
<dbReference type="PROSITE" id="PS50878">
    <property type="entry name" value="RT_POL"/>
    <property type="match status" value="1"/>
</dbReference>
<dbReference type="BioCyc" id="PCHR:PC12G03600-MONOMER"/>
<reference evidence="6 7" key="1">
    <citation type="journal article" date="2008" name="Nat. Biotechnol.">
        <title>Genome sequencing and analysis of the filamentous fungus Penicillium chrysogenum.</title>
        <authorList>
            <person name="van den Berg M.A."/>
            <person name="Albang R."/>
            <person name="Albermann K."/>
            <person name="Badger J.H."/>
            <person name="Daran J.-M."/>
            <person name="Driessen A.J.M."/>
            <person name="Garcia-Estrada C."/>
            <person name="Fedorova N.D."/>
            <person name="Harris D.M."/>
            <person name="Heijne W.H.M."/>
            <person name="Joardar V.S."/>
            <person name="Kiel J.A.K.W."/>
            <person name="Kovalchuk A."/>
            <person name="Martin J.F."/>
            <person name="Nierman W.C."/>
            <person name="Nijland J.G."/>
            <person name="Pronk J.T."/>
            <person name="Roubos J.A."/>
            <person name="van der Klei I.J."/>
            <person name="van Peij N.N.M.E."/>
            <person name="Veenhuis M."/>
            <person name="von Doehren H."/>
            <person name="Wagner C."/>
            <person name="Wortman J.R."/>
            <person name="Bovenberg R.A.L."/>
        </authorList>
    </citation>
    <scope>NUCLEOTIDE SEQUENCE [LARGE SCALE GENOMIC DNA]</scope>
    <source>
        <strain evidence="7">ATCC 28089 / DSM 1075 / NRRL 1951 / Wisconsin 54-1255</strain>
    </source>
</reference>
<dbReference type="GO" id="GO:0005634">
    <property type="term" value="C:nucleus"/>
    <property type="evidence" value="ECO:0007669"/>
    <property type="project" value="UniProtKB-ARBA"/>
</dbReference>
<dbReference type="Proteomes" id="UP000000724">
    <property type="component" value="Contig Pc00c12"/>
</dbReference>
<gene>
    <name evidence="6" type="ORF">Pc12g03600</name>
    <name evidence="6" type="ORF">PCH_Pc12g03600</name>
</gene>
<accession>B6GWQ3</accession>
<dbReference type="InterPro" id="IPR041577">
    <property type="entry name" value="RT_RNaseH_2"/>
</dbReference>
<evidence type="ECO:0000259" key="4">
    <source>
        <dbReference type="PROSITE" id="PS50878"/>
    </source>
</evidence>
<dbReference type="GO" id="GO:0003824">
    <property type="term" value="F:catalytic activity"/>
    <property type="evidence" value="ECO:0007669"/>
    <property type="project" value="UniProtKB-KW"/>
</dbReference>
<evidence type="ECO:0000256" key="3">
    <source>
        <dbReference type="SAM" id="Phobius"/>
    </source>
</evidence>
<dbReference type="Gene3D" id="3.30.70.270">
    <property type="match status" value="2"/>
</dbReference>
<dbReference type="InterPro" id="IPR036397">
    <property type="entry name" value="RNaseH_sf"/>
</dbReference>
<keyword evidence="3" id="KW-1133">Transmembrane helix</keyword>
<dbReference type="GO" id="GO:0015074">
    <property type="term" value="P:DNA integration"/>
    <property type="evidence" value="ECO:0007669"/>
    <property type="project" value="InterPro"/>
</dbReference>
<dbReference type="PANTHER" id="PTHR37984">
    <property type="entry name" value="PROTEIN CBG26694"/>
    <property type="match status" value="1"/>
</dbReference>
<dbReference type="CDD" id="cd01647">
    <property type="entry name" value="RT_LTR"/>
    <property type="match status" value="1"/>
</dbReference>
<dbReference type="eggNOG" id="KOG0017">
    <property type="taxonomic scope" value="Eukaryota"/>
</dbReference>
<dbReference type="PANTHER" id="PTHR37984:SF5">
    <property type="entry name" value="PROTEIN NYNRIN-LIKE"/>
    <property type="match status" value="1"/>
</dbReference>
<keyword evidence="3" id="KW-0472">Membrane</keyword>
<name>B6GWQ3_PENRW</name>
<evidence type="ECO:0000256" key="1">
    <source>
        <dbReference type="ARBA" id="ARBA00022884"/>
    </source>
</evidence>
<evidence type="ECO:0000259" key="5">
    <source>
        <dbReference type="PROSITE" id="PS50994"/>
    </source>
</evidence>
<proteinExistence type="predicted"/>
<dbReference type="InterPro" id="IPR000477">
    <property type="entry name" value="RT_dom"/>
</dbReference>
<dbReference type="Pfam" id="PF00078">
    <property type="entry name" value="RVT_1"/>
    <property type="match status" value="1"/>
</dbReference>
<dbReference type="GO" id="GO:0003723">
    <property type="term" value="F:RNA binding"/>
    <property type="evidence" value="ECO:0007669"/>
    <property type="project" value="UniProtKB-KW"/>
</dbReference>
<dbReference type="PROSITE" id="PS50994">
    <property type="entry name" value="INTEGRASE"/>
    <property type="match status" value="1"/>
</dbReference>
<dbReference type="CDD" id="cd09274">
    <property type="entry name" value="RNase_HI_RT_Ty3"/>
    <property type="match status" value="1"/>
</dbReference>
<dbReference type="InterPro" id="IPR001584">
    <property type="entry name" value="Integrase_cat-core"/>
</dbReference>
<feature type="transmembrane region" description="Helical" evidence="3">
    <location>
        <begin position="400"/>
        <end position="422"/>
    </location>
</feature>
<dbReference type="InterPro" id="IPR043128">
    <property type="entry name" value="Rev_trsase/Diguanyl_cyclase"/>
</dbReference>
<evidence type="ECO:0000313" key="7">
    <source>
        <dbReference type="Proteomes" id="UP000000724"/>
    </source>
</evidence>
<keyword evidence="2" id="KW-0511">Multifunctional enzyme</keyword>
<dbReference type="Pfam" id="PF17919">
    <property type="entry name" value="RT_RNaseH_2"/>
    <property type="match status" value="1"/>
</dbReference>
<dbReference type="Gene3D" id="3.30.420.10">
    <property type="entry name" value="Ribonuclease H-like superfamily/Ribonuclease H"/>
    <property type="match status" value="1"/>
</dbReference>
<dbReference type="HOGENOM" id="CLU_810285_0_0_1"/>
<dbReference type="SUPFAM" id="SSF56672">
    <property type="entry name" value="DNA/RNA polymerases"/>
    <property type="match status" value="1"/>
</dbReference>
<keyword evidence="7" id="KW-1185">Reference proteome</keyword>
<sequence length="1049" mass="122782">MCVAYIVINACGLPIAAYEITPKRPKVIEEDSLAEEANLEVELEDRDPIEDHEIRQTEIVPFRYRKVPILSIKIRITRNPNLSIKIRLYIPITLGDGRETYIDLDTGAEYNIVSKEFTIKNKLLAIPFLSLTLKGVALDRLRTYIKRPYIGIDRDSRLEGSPVLLLKTFINKFDVILRPVSINSSSELKGSNFRNNVAIIYALIKILEEVYLPDKDTDVPAKNYDRIPPKLEEYRDIFDYKKAGTLPRIKASDYTIELKEGKTLPYGPIYPLYKRSLKNYTAYLVDNIKKGRIRPSKSLAGALILFVLKKDRGLRLYIDYRGLNRVSVKNRYPLSLILEILNRLSGVKYFSKVNVKDAYYRIRLREGNEYKTVFRTYYSYFEYIVILFGLSNTPATFSSYIYIALVGLVNVIYIVYLDNILVFTKDYKSYSIALRYIFERLRKVELYIKPSKCIFYYKEVEFLGFIVDSSGVKIDLEPYPRNLGIVELKSYYNVYVFLGFCNFYYRFIKGYSYISLPLISIIKGSKNRKKPGYVTLNKTESVAFRNLKGAFYSASLLRYFDLEKYIRLEIDTSNYGIGGVLSYPNKEGRYYPIAFYSRKFLGPELNYTTPDYELFAIVYSFYYYRHYLDSSKYPIKVLLDYTNLYIFITSKSLIADRRVTCIFLTPFNFIIKYRPRKTNPIDGLSRIPNSEYVIIGEELTIPIYNRIVDDYPPDLREAEEETALTIYRILEAKDLDGDPRSSVTTEIVRELYNELNILFNLVDALGLLYYRGRLYIPGKEGIYIKLIYLYHDNPTIGHFSRVRTEELLRREYPLGESIGGYMRYIKSYVIYYTAYTLRYRPFGKLESLLILSRPFIELLIDFIIGIVDTILVIIDYFSKYCLFFLVSITIDTSELAELFYHDIELRFSLLNSIVSNRGSVFISRFYSKLYYISYIKLRYSIAFYPYTDSYIERINYTLKYYRLNKKHLCRGGHFWPQMGPKVASSAQFFRTRTFGPRATRSSPAPCNAHRHVLVRSWQCLGAWLPFPCPRAPLLISIDFYPPLGLLLER</sequence>
<organism evidence="6 7">
    <name type="scientific">Penicillium rubens (strain ATCC 28089 / DSM 1075 / NRRL 1951 / Wisconsin 54-1255)</name>
    <name type="common">Penicillium chrysogenum</name>
    <dbReference type="NCBI Taxonomy" id="500485"/>
    <lineage>
        <taxon>Eukaryota</taxon>
        <taxon>Fungi</taxon>
        <taxon>Dikarya</taxon>
        <taxon>Ascomycota</taxon>
        <taxon>Pezizomycotina</taxon>
        <taxon>Eurotiomycetes</taxon>
        <taxon>Eurotiomycetidae</taxon>
        <taxon>Eurotiales</taxon>
        <taxon>Aspergillaceae</taxon>
        <taxon>Penicillium</taxon>
        <taxon>Penicillium chrysogenum species complex</taxon>
    </lineage>
</organism>
<dbReference type="EMBL" id="AM920427">
    <property type="protein sequence ID" value="CAP79987.1"/>
    <property type="molecule type" value="Genomic_DNA"/>
</dbReference>
<dbReference type="AlphaFoldDB" id="B6GWQ3"/>
<dbReference type="InterPro" id="IPR050951">
    <property type="entry name" value="Retrovirus_Pol_polyprotein"/>
</dbReference>
<dbReference type="Gene3D" id="3.10.10.10">
    <property type="entry name" value="HIV Type 1 Reverse Transcriptase, subunit A, domain 1"/>
    <property type="match status" value="1"/>
</dbReference>
<feature type="domain" description="Integrase catalytic" evidence="5">
    <location>
        <begin position="850"/>
        <end position="1011"/>
    </location>
</feature>
<dbReference type="InterPro" id="IPR043502">
    <property type="entry name" value="DNA/RNA_pol_sf"/>
</dbReference>
<dbReference type="InterPro" id="IPR012337">
    <property type="entry name" value="RNaseH-like_sf"/>
</dbReference>
<feature type="domain" description="Reverse transcriptase" evidence="4">
    <location>
        <begin position="288"/>
        <end position="467"/>
    </location>
</feature>
<dbReference type="OMA" id="HIEHEND"/>